<evidence type="ECO:0000256" key="1">
    <source>
        <dbReference type="SAM" id="MobiDB-lite"/>
    </source>
</evidence>
<feature type="compositionally biased region" description="Low complexity" evidence="1">
    <location>
        <begin position="124"/>
        <end position="153"/>
    </location>
</feature>
<name>A0ABR2J7P5_9PEZI</name>
<keyword evidence="3" id="KW-1185">Reference proteome</keyword>
<protein>
    <submittedName>
        <fullName evidence="2">Uncharacterized protein</fullName>
    </submittedName>
</protein>
<feature type="region of interest" description="Disordered" evidence="1">
    <location>
        <begin position="103"/>
        <end position="186"/>
    </location>
</feature>
<reference evidence="2 3" key="1">
    <citation type="journal article" date="2024" name="IMA Fungus">
        <title>Apiospora arundinis, a panoply of carbohydrate-active enzymes and secondary metabolites.</title>
        <authorList>
            <person name="Sorensen T."/>
            <person name="Petersen C."/>
            <person name="Muurmann A.T."/>
            <person name="Christiansen J.V."/>
            <person name="Brundto M.L."/>
            <person name="Overgaard C.K."/>
            <person name="Boysen A.T."/>
            <person name="Wollenberg R.D."/>
            <person name="Larsen T.O."/>
            <person name="Sorensen J.L."/>
            <person name="Nielsen K.L."/>
            <person name="Sondergaard T.E."/>
        </authorList>
    </citation>
    <scope>NUCLEOTIDE SEQUENCE [LARGE SCALE GENOMIC DNA]</scope>
    <source>
        <strain evidence="2 3">AAU 773</strain>
    </source>
</reference>
<proteinExistence type="predicted"/>
<evidence type="ECO:0000313" key="2">
    <source>
        <dbReference type="EMBL" id="KAK8873704.1"/>
    </source>
</evidence>
<dbReference type="EMBL" id="JAPCWZ010000003">
    <property type="protein sequence ID" value="KAK8873704.1"/>
    <property type="molecule type" value="Genomic_DNA"/>
</dbReference>
<dbReference type="Proteomes" id="UP001390339">
    <property type="component" value="Unassembled WGS sequence"/>
</dbReference>
<evidence type="ECO:0000313" key="3">
    <source>
        <dbReference type="Proteomes" id="UP001390339"/>
    </source>
</evidence>
<sequence length="186" mass="20250">MCYYKRATFSECNHSQWSPQPMRECQAQLDFRAGRSAEPCDTARGHPLATLKVEGRCAACRGQADKMDERLRRVKDIISTSKQTLIGADERCRAILEDVGIDVPFSDGDDDENEVATPRWSPISAAATTPTTTGSASSSTTTKTNTATTASSSGGEGEDKAGEGNSSAKEFLRKRREQKDSGLYMR</sequence>
<accession>A0ABR2J7P5</accession>
<organism evidence="2 3">
    <name type="scientific">Apiospora arundinis</name>
    <dbReference type="NCBI Taxonomy" id="335852"/>
    <lineage>
        <taxon>Eukaryota</taxon>
        <taxon>Fungi</taxon>
        <taxon>Dikarya</taxon>
        <taxon>Ascomycota</taxon>
        <taxon>Pezizomycotina</taxon>
        <taxon>Sordariomycetes</taxon>
        <taxon>Xylariomycetidae</taxon>
        <taxon>Amphisphaeriales</taxon>
        <taxon>Apiosporaceae</taxon>
        <taxon>Apiospora</taxon>
    </lineage>
</organism>
<comment type="caution">
    <text evidence="2">The sequence shown here is derived from an EMBL/GenBank/DDBJ whole genome shotgun (WGS) entry which is preliminary data.</text>
</comment>
<gene>
    <name evidence="2" type="ORF">PGQ11_004218</name>
</gene>